<dbReference type="PANTHER" id="PTHR37811">
    <property type="entry name" value="BLL5343 PROTEIN"/>
    <property type="match status" value="1"/>
</dbReference>
<dbReference type="SUPFAM" id="SSF54909">
    <property type="entry name" value="Dimeric alpha+beta barrel"/>
    <property type="match status" value="1"/>
</dbReference>
<keyword evidence="1" id="KW-0560">Oxidoreductase</keyword>
<protein>
    <submittedName>
        <fullName evidence="1">Antibiotic biosynthesis monooxygenase</fullName>
    </submittedName>
</protein>
<reference evidence="1 2" key="1">
    <citation type="submission" date="2017-08" db="EMBL/GenBank/DDBJ databases">
        <title>The whole genome shortgun sequences of strain Leeuwenhoekiella nanhaiensis G18 from the South China Sea.</title>
        <authorList>
            <person name="Liu Q."/>
        </authorList>
    </citation>
    <scope>NUCLEOTIDE SEQUENCE [LARGE SCALE GENOMIC DNA]</scope>
    <source>
        <strain evidence="1 2">G18</strain>
    </source>
</reference>
<gene>
    <name evidence="1" type="ORF">CJ305_19190</name>
</gene>
<dbReference type="GO" id="GO:0004497">
    <property type="term" value="F:monooxygenase activity"/>
    <property type="evidence" value="ECO:0007669"/>
    <property type="project" value="UniProtKB-KW"/>
</dbReference>
<keyword evidence="1" id="KW-0503">Monooxygenase</keyword>
<proteinExistence type="predicted"/>
<accession>A0A2G1VLG6</accession>
<sequence>MKEFKPYYAVIFTSTQSENTLGYSEMATQMEHLAQQQAGYLGMDHARSAIGITISYWQTESDILNWKNNLDHLKAQHLGKKTWYDTYSVRVCKVEREYRFKRSAE</sequence>
<dbReference type="InterPro" id="IPR011008">
    <property type="entry name" value="Dimeric_a/b-barrel"/>
</dbReference>
<organism evidence="1 2">
    <name type="scientific">Leeuwenhoekiella nanhaiensis</name>
    <dbReference type="NCBI Taxonomy" id="1655491"/>
    <lineage>
        <taxon>Bacteria</taxon>
        <taxon>Pseudomonadati</taxon>
        <taxon>Bacteroidota</taxon>
        <taxon>Flavobacteriia</taxon>
        <taxon>Flavobacteriales</taxon>
        <taxon>Flavobacteriaceae</taxon>
        <taxon>Leeuwenhoekiella</taxon>
    </lineage>
</organism>
<dbReference type="OrthoDB" id="9798439at2"/>
<name>A0A2G1VLG6_9FLAO</name>
<dbReference type="InterPro" id="IPR052936">
    <property type="entry name" value="Jasmonate_Hydroxylase-like"/>
</dbReference>
<dbReference type="PANTHER" id="PTHR37811:SF2">
    <property type="entry name" value="ABM DOMAIN-CONTAINING PROTEIN"/>
    <property type="match status" value="1"/>
</dbReference>
<keyword evidence="2" id="KW-1185">Reference proteome</keyword>
<dbReference type="EMBL" id="NQXA01000047">
    <property type="protein sequence ID" value="PHQ27612.1"/>
    <property type="molecule type" value="Genomic_DNA"/>
</dbReference>
<dbReference type="Gene3D" id="3.30.70.100">
    <property type="match status" value="1"/>
</dbReference>
<comment type="caution">
    <text evidence="1">The sequence shown here is derived from an EMBL/GenBank/DDBJ whole genome shotgun (WGS) entry which is preliminary data.</text>
</comment>
<evidence type="ECO:0000313" key="1">
    <source>
        <dbReference type="EMBL" id="PHQ27612.1"/>
    </source>
</evidence>
<evidence type="ECO:0000313" key="2">
    <source>
        <dbReference type="Proteomes" id="UP000229433"/>
    </source>
</evidence>
<dbReference type="Proteomes" id="UP000229433">
    <property type="component" value="Unassembled WGS sequence"/>
</dbReference>
<dbReference type="AlphaFoldDB" id="A0A2G1VLG6"/>
<dbReference type="RefSeq" id="WP_099647836.1">
    <property type="nucleotide sequence ID" value="NZ_KZ319324.1"/>
</dbReference>